<comment type="caution">
    <text evidence="1">The sequence shown here is derived from an EMBL/GenBank/DDBJ whole genome shotgun (WGS) entry which is preliminary data.</text>
</comment>
<evidence type="ECO:0000313" key="1">
    <source>
        <dbReference type="EMBL" id="EJX03769.1"/>
    </source>
</evidence>
<sequence>MAGYLLFTVLDQVEMLHGTIDAVFSDICCLVIAIGKDLFHGISHGNAVSGIFQHRKVVNAVPEGVAVFQGKVKVIKKKFHARCLAVSLLGHFPHLGIVGKAGKVLPAEVLEGFCVRSRLEKDNKFVKGVVGGFLFPKLPKIFRGKGGDQIQSPCIGDGYLTVIQKTTGLLKNTNYLALLSHLDCFCAKLVGNGAAVQQLIVKVDLGTAATYIAVKAQLLYLLRKDVSGTACVDKG</sequence>
<gene>
    <name evidence="1" type="ORF">EVA_08125</name>
</gene>
<proteinExistence type="predicted"/>
<organism evidence="1">
    <name type="scientific">gut metagenome</name>
    <dbReference type="NCBI Taxonomy" id="749906"/>
    <lineage>
        <taxon>unclassified sequences</taxon>
        <taxon>metagenomes</taxon>
        <taxon>organismal metagenomes</taxon>
    </lineage>
</organism>
<dbReference type="EMBL" id="AMCI01002043">
    <property type="protein sequence ID" value="EJX03769.1"/>
    <property type="molecule type" value="Genomic_DNA"/>
</dbReference>
<reference evidence="1" key="1">
    <citation type="journal article" date="2012" name="PLoS ONE">
        <title>Gene sets for utilization of primary and secondary nutrition supplies in the distal gut of endangered iberian lynx.</title>
        <authorList>
            <person name="Alcaide M."/>
            <person name="Messina E."/>
            <person name="Richter M."/>
            <person name="Bargiela R."/>
            <person name="Peplies J."/>
            <person name="Huws S.A."/>
            <person name="Newbold C.J."/>
            <person name="Golyshin P.N."/>
            <person name="Simon M.A."/>
            <person name="Lopez G."/>
            <person name="Yakimov M.M."/>
            <person name="Ferrer M."/>
        </authorList>
    </citation>
    <scope>NUCLEOTIDE SEQUENCE</scope>
</reference>
<accession>J9GA95</accession>
<dbReference type="AlphaFoldDB" id="J9GA95"/>
<name>J9GA95_9ZZZZ</name>
<protein>
    <submittedName>
        <fullName evidence="1">Uncharacterized protein</fullName>
    </submittedName>
</protein>